<dbReference type="GO" id="GO:0007010">
    <property type="term" value="P:cytoskeleton organization"/>
    <property type="evidence" value="ECO:0007669"/>
    <property type="project" value="UniProtKB-ARBA"/>
</dbReference>
<feature type="region of interest" description="Disordered" evidence="10">
    <location>
        <begin position="492"/>
        <end position="594"/>
    </location>
</feature>
<dbReference type="PANTHER" id="PTHR24355:SF30">
    <property type="entry name" value="SERINE_THREONINE-PROTEIN KINASE 32B ISOFORM X1"/>
    <property type="match status" value="1"/>
</dbReference>
<dbReference type="GO" id="GO:0005524">
    <property type="term" value="F:ATP binding"/>
    <property type="evidence" value="ECO:0007669"/>
    <property type="project" value="UniProtKB-KW"/>
</dbReference>
<comment type="catalytic activity">
    <reaction evidence="8">
        <text>L-threonyl-[protein] + ATP = O-phospho-L-threonyl-[protein] + ADP + H(+)</text>
        <dbReference type="Rhea" id="RHEA:46608"/>
        <dbReference type="Rhea" id="RHEA-COMP:11060"/>
        <dbReference type="Rhea" id="RHEA-COMP:11605"/>
        <dbReference type="ChEBI" id="CHEBI:15378"/>
        <dbReference type="ChEBI" id="CHEBI:30013"/>
        <dbReference type="ChEBI" id="CHEBI:30616"/>
        <dbReference type="ChEBI" id="CHEBI:61977"/>
        <dbReference type="ChEBI" id="CHEBI:456216"/>
        <dbReference type="EC" id="2.7.11.1"/>
    </reaction>
</comment>
<dbReference type="Gene3D" id="1.10.510.10">
    <property type="entry name" value="Transferase(Phosphotransferase) domain 1"/>
    <property type="match status" value="1"/>
</dbReference>
<keyword evidence="5" id="KW-0547">Nucleotide-binding</keyword>
<gene>
    <name evidence="12" type="ORF">HK097_007601</name>
</gene>
<dbReference type="GO" id="GO:0009966">
    <property type="term" value="P:regulation of signal transduction"/>
    <property type="evidence" value="ECO:0007669"/>
    <property type="project" value="TreeGrafter"/>
</dbReference>
<feature type="region of interest" description="Disordered" evidence="10">
    <location>
        <begin position="415"/>
        <end position="475"/>
    </location>
</feature>
<evidence type="ECO:0000256" key="10">
    <source>
        <dbReference type="SAM" id="MobiDB-lite"/>
    </source>
</evidence>
<evidence type="ECO:0000256" key="9">
    <source>
        <dbReference type="ARBA" id="ARBA00048679"/>
    </source>
</evidence>
<dbReference type="InterPro" id="IPR000719">
    <property type="entry name" value="Prot_kinase_dom"/>
</dbReference>
<evidence type="ECO:0000256" key="1">
    <source>
        <dbReference type="ARBA" id="ARBA00012513"/>
    </source>
</evidence>
<dbReference type="Pfam" id="PF00069">
    <property type="entry name" value="Pkinase"/>
    <property type="match status" value="1"/>
</dbReference>
<feature type="domain" description="Protein kinase" evidence="11">
    <location>
        <begin position="1"/>
        <end position="255"/>
    </location>
</feature>
<keyword evidence="13" id="KW-1185">Reference proteome</keyword>
<reference evidence="12" key="1">
    <citation type="submission" date="2020-05" db="EMBL/GenBank/DDBJ databases">
        <title>Phylogenomic resolution of chytrid fungi.</title>
        <authorList>
            <person name="Stajich J.E."/>
            <person name="Amses K."/>
            <person name="Simmons R."/>
            <person name="Seto K."/>
            <person name="Myers J."/>
            <person name="Bonds A."/>
            <person name="Quandt C.A."/>
            <person name="Barry K."/>
            <person name="Liu P."/>
            <person name="Grigoriev I."/>
            <person name="Longcore J.E."/>
            <person name="James T.Y."/>
        </authorList>
    </citation>
    <scope>NUCLEOTIDE SEQUENCE</scope>
    <source>
        <strain evidence="12">JEL0318</strain>
    </source>
</reference>
<evidence type="ECO:0000256" key="3">
    <source>
        <dbReference type="ARBA" id="ARBA00022553"/>
    </source>
</evidence>
<dbReference type="AlphaFoldDB" id="A0AAD5X8M4"/>
<feature type="compositionally biased region" description="Pro residues" evidence="10">
    <location>
        <begin position="530"/>
        <end position="539"/>
    </location>
</feature>
<dbReference type="EMBL" id="JADGJD010000040">
    <property type="protein sequence ID" value="KAJ3056241.1"/>
    <property type="molecule type" value="Genomic_DNA"/>
</dbReference>
<feature type="compositionally biased region" description="Gly residues" evidence="10">
    <location>
        <begin position="422"/>
        <end position="431"/>
    </location>
</feature>
<keyword evidence="7" id="KW-0067">ATP-binding</keyword>
<feature type="non-terminal residue" evidence="12">
    <location>
        <position position="1"/>
    </location>
</feature>
<dbReference type="FunFam" id="1.10.510.10:FF:000024">
    <property type="entry name" value="Probable serine/threonine-protein kinase cot-1"/>
    <property type="match status" value="1"/>
</dbReference>
<dbReference type="PROSITE" id="PS00108">
    <property type="entry name" value="PROTEIN_KINASE_ST"/>
    <property type="match status" value="1"/>
</dbReference>
<evidence type="ECO:0000256" key="6">
    <source>
        <dbReference type="ARBA" id="ARBA00022777"/>
    </source>
</evidence>
<dbReference type="SUPFAM" id="SSF56112">
    <property type="entry name" value="Protein kinase-like (PK-like)"/>
    <property type="match status" value="1"/>
</dbReference>
<feature type="compositionally biased region" description="Basic and acidic residues" evidence="10">
    <location>
        <begin position="446"/>
        <end position="475"/>
    </location>
</feature>
<feature type="compositionally biased region" description="Basic and acidic residues" evidence="10">
    <location>
        <begin position="507"/>
        <end position="517"/>
    </location>
</feature>
<feature type="compositionally biased region" description="Basic and acidic residues" evidence="10">
    <location>
        <begin position="309"/>
        <end position="325"/>
    </location>
</feature>
<dbReference type="GO" id="GO:0004703">
    <property type="term" value="F:G protein-coupled receptor kinase activity"/>
    <property type="evidence" value="ECO:0007669"/>
    <property type="project" value="TreeGrafter"/>
</dbReference>
<evidence type="ECO:0000259" key="11">
    <source>
        <dbReference type="PROSITE" id="PS50011"/>
    </source>
</evidence>
<proteinExistence type="predicted"/>
<evidence type="ECO:0000256" key="4">
    <source>
        <dbReference type="ARBA" id="ARBA00022679"/>
    </source>
</evidence>
<dbReference type="EC" id="2.7.11.1" evidence="1"/>
<dbReference type="PROSITE" id="PS50011">
    <property type="entry name" value="PROTEIN_KINASE_DOM"/>
    <property type="match status" value="1"/>
</dbReference>
<name>A0AAD5X8M4_9FUNG</name>
<comment type="catalytic activity">
    <reaction evidence="9">
        <text>L-seryl-[protein] + ATP = O-phospho-L-seryl-[protein] + ADP + H(+)</text>
        <dbReference type="Rhea" id="RHEA:17989"/>
        <dbReference type="Rhea" id="RHEA-COMP:9863"/>
        <dbReference type="Rhea" id="RHEA-COMP:11604"/>
        <dbReference type="ChEBI" id="CHEBI:15378"/>
        <dbReference type="ChEBI" id="CHEBI:29999"/>
        <dbReference type="ChEBI" id="CHEBI:30616"/>
        <dbReference type="ChEBI" id="CHEBI:83421"/>
        <dbReference type="ChEBI" id="CHEBI:456216"/>
        <dbReference type="EC" id="2.7.11.1"/>
    </reaction>
</comment>
<sequence>MKQVRIVEKKDTKKLYALKYINKMQCIRMRAIQNIFRERAILEEIEHPFLVNLRFAFQDDQNMFMVTDLMMGGDLRYHLSRLGGFPEEAVRVFAMELVTAVHYMHRKSIVHRDIKPDNVLLDNEGHVHLTDFNIAVHCDNRILTSHSGTLSYMAPEVFAGHGYTWTVDWWSLGVTLYESLYGRRPFRSGGSSETAIMNIMNAEVTFPGFNLLTHKPLALTPACINFVSGLLERNLHKRLGCGPRGIVDIMEHPWFDEVDWAAVERMELTPAFVPDPDKANFDATYDLEELLLDDNPLTYRPRKRKKPKAGKEKERDKDKDHDKDAPPPARDNGLARSAPLSFSPNPTPHGKQKGSKDGKPKSNSQDGGEKAHKDQQGQSAPPSGHGLTPRERIELELDYIDANFKPYDSSMNERYRHLAGSLPGGGKGEGGQGKKEDVPRWARNLDLSRETKHAEKAGEGGKVKWKFGGKDKSDNKLNWAETVKSGVGVWYNVKTPKDLSEGGGGDENERERRKEYGQHGVYTGNSPTRATPPPLPPIQKQPAPTGQPPISLMTSLTRRRASSPSNPPPSRTPTAITAEDADFIRGPTVAQYQQ</sequence>
<evidence type="ECO:0000313" key="12">
    <source>
        <dbReference type="EMBL" id="KAJ3056241.1"/>
    </source>
</evidence>
<dbReference type="InterPro" id="IPR011009">
    <property type="entry name" value="Kinase-like_dom_sf"/>
</dbReference>
<evidence type="ECO:0000256" key="5">
    <source>
        <dbReference type="ARBA" id="ARBA00022741"/>
    </source>
</evidence>
<evidence type="ECO:0000256" key="8">
    <source>
        <dbReference type="ARBA" id="ARBA00047899"/>
    </source>
</evidence>
<comment type="caution">
    <text evidence="12">The sequence shown here is derived from an EMBL/GenBank/DDBJ whole genome shotgun (WGS) entry which is preliminary data.</text>
</comment>
<dbReference type="PANTHER" id="PTHR24355">
    <property type="entry name" value="G PROTEIN-COUPLED RECEPTOR KINASE/RIBOSOMAL PROTEIN S6 KINASE"/>
    <property type="match status" value="1"/>
</dbReference>
<dbReference type="Proteomes" id="UP001212841">
    <property type="component" value="Unassembled WGS sequence"/>
</dbReference>
<dbReference type="GO" id="GO:0007186">
    <property type="term" value="P:G protein-coupled receptor signaling pathway"/>
    <property type="evidence" value="ECO:0007669"/>
    <property type="project" value="TreeGrafter"/>
</dbReference>
<keyword evidence="3" id="KW-0597">Phosphoprotein</keyword>
<keyword evidence="2" id="KW-0723">Serine/threonine-protein kinase</keyword>
<evidence type="ECO:0000313" key="13">
    <source>
        <dbReference type="Proteomes" id="UP001212841"/>
    </source>
</evidence>
<dbReference type="InterPro" id="IPR008271">
    <property type="entry name" value="Ser/Thr_kinase_AS"/>
</dbReference>
<protein>
    <recommendedName>
        <fullName evidence="1">non-specific serine/threonine protein kinase</fullName>
        <ecNumber evidence="1">2.7.11.1</ecNumber>
    </recommendedName>
</protein>
<evidence type="ECO:0000256" key="7">
    <source>
        <dbReference type="ARBA" id="ARBA00022840"/>
    </source>
</evidence>
<dbReference type="SMART" id="SM00220">
    <property type="entry name" value="S_TKc"/>
    <property type="match status" value="1"/>
</dbReference>
<keyword evidence="4" id="KW-0808">Transferase</keyword>
<evidence type="ECO:0000256" key="2">
    <source>
        <dbReference type="ARBA" id="ARBA00022527"/>
    </source>
</evidence>
<accession>A0AAD5X8M4</accession>
<feature type="region of interest" description="Disordered" evidence="10">
    <location>
        <begin position="296"/>
        <end position="392"/>
    </location>
</feature>
<dbReference type="GO" id="GO:0001664">
    <property type="term" value="F:G protein-coupled receptor binding"/>
    <property type="evidence" value="ECO:0007669"/>
    <property type="project" value="TreeGrafter"/>
</dbReference>
<dbReference type="Gene3D" id="3.30.200.20">
    <property type="entry name" value="Phosphorylase Kinase, domain 1"/>
    <property type="match status" value="1"/>
</dbReference>
<organism evidence="12 13">
    <name type="scientific">Rhizophlyctis rosea</name>
    <dbReference type="NCBI Taxonomy" id="64517"/>
    <lineage>
        <taxon>Eukaryota</taxon>
        <taxon>Fungi</taxon>
        <taxon>Fungi incertae sedis</taxon>
        <taxon>Chytridiomycota</taxon>
        <taxon>Chytridiomycota incertae sedis</taxon>
        <taxon>Chytridiomycetes</taxon>
        <taxon>Rhizophlyctidales</taxon>
        <taxon>Rhizophlyctidaceae</taxon>
        <taxon>Rhizophlyctis</taxon>
    </lineage>
</organism>
<keyword evidence="6" id="KW-0418">Kinase</keyword>